<accession>A0A319DZW4</accession>
<dbReference type="STRING" id="1448318.A0A319DZW4"/>
<dbReference type="SMART" id="SM00248">
    <property type="entry name" value="ANK"/>
    <property type="match status" value="8"/>
</dbReference>
<sequence>METPDFVQFLQAARERDFHRINTLLLAGKSINACDKDGYTALHRAITQTPDDLNTISILISYGASKDAAHEDEKAGRYKTPLHYAAIQGNVELVALLLNMGADPTPQHMKDWRTPLEDAISNGHIDVAEKMIECFIFGPLDYRPAKGLPEAIILASRLWYSNALLLLLEYRRRCLPSGTIPQMVLKQAFCEAIQSEAYGFSAKPFDERIGGPGDHTPTKVADMLLNAGINFRKEELDRLMSITCRNSHLIGVTRLLLNREAKVTNYHIVRAIESQNFHMVKLLISPFITSGGQASIGDDEPDLVQFAAGHGTLEMFKYLSVTFDAANRTRPTPLIHYAVWGLQKDMIKHLLDTGRSQVHEIDEFGHTPLMYGFDDIEPKKEPSRVPVLQFLIEKGSDVRARSVDGLTALHLAVRIGSIDLVRLLLSKGSDPNAKAMSCDSVYLKRNPACWHLNSIVHSRTPLHWAVDQLATVSADVVRALLRFGADVNEPDGNGATPLNILLGDGWGIDEVWEPRAAVAEVLVKYGADADIEDKKGKTARDRAEERHVVMQFMP</sequence>
<evidence type="ECO:0000256" key="1">
    <source>
        <dbReference type="ARBA" id="ARBA00022737"/>
    </source>
</evidence>
<dbReference type="InterPro" id="IPR036770">
    <property type="entry name" value="Ankyrin_rpt-contain_sf"/>
</dbReference>
<keyword evidence="1" id="KW-0677">Repeat</keyword>
<evidence type="ECO:0000313" key="5">
    <source>
        <dbReference type="Proteomes" id="UP000248423"/>
    </source>
</evidence>
<evidence type="ECO:0000313" key="4">
    <source>
        <dbReference type="EMBL" id="PYI01655.1"/>
    </source>
</evidence>
<dbReference type="PRINTS" id="PR01415">
    <property type="entry name" value="ANKYRIN"/>
</dbReference>
<dbReference type="SUPFAM" id="SSF48403">
    <property type="entry name" value="Ankyrin repeat"/>
    <property type="match status" value="2"/>
</dbReference>
<dbReference type="Gene3D" id="1.25.40.20">
    <property type="entry name" value="Ankyrin repeat-containing domain"/>
    <property type="match status" value="4"/>
</dbReference>
<feature type="repeat" description="ANK" evidence="3">
    <location>
        <begin position="77"/>
        <end position="109"/>
    </location>
</feature>
<dbReference type="OrthoDB" id="366390at2759"/>
<evidence type="ECO:0000256" key="3">
    <source>
        <dbReference type="PROSITE-ProRule" id="PRU00023"/>
    </source>
</evidence>
<dbReference type="Pfam" id="PF12796">
    <property type="entry name" value="Ank_2"/>
    <property type="match status" value="1"/>
</dbReference>
<dbReference type="Proteomes" id="UP000248423">
    <property type="component" value="Unassembled WGS sequence"/>
</dbReference>
<dbReference type="PANTHER" id="PTHR24189">
    <property type="entry name" value="MYOTROPHIN"/>
    <property type="match status" value="1"/>
</dbReference>
<name>A0A319DZW4_ASPSB</name>
<evidence type="ECO:0000256" key="2">
    <source>
        <dbReference type="ARBA" id="ARBA00023043"/>
    </source>
</evidence>
<feature type="repeat" description="ANK" evidence="3">
    <location>
        <begin position="37"/>
        <end position="71"/>
    </location>
</feature>
<dbReference type="EMBL" id="KZ826409">
    <property type="protein sequence ID" value="PYI01655.1"/>
    <property type="molecule type" value="Genomic_DNA"/>
</dbReference>
<organism evidence="4 5">
    <name type="scientific">Aspergillus sclerotiicarbonarius (strain CBS 121057 / IBT 28362)</name>
    <dbReference type="NCBI Taxonomy" id="1448318"/>
    <lineage>
        <taxon>Eukaryota</taxon>
        <taxon>Fungi</taxon>
        <taxon>Dikarya</taxon>
        <taxon>Ascomycota</taxon>
        <taxon>Pezizomycotina</taxon>
        <taxon>Eurotiomycetes</taxon>
        <taxon>Eurotiomycetidae</taxon>
        <taxon>Eurotiales</taxon>
        <taxon>Aspergillaceae</taxon>
        <taxon>Aspergillus</taxon>
        <taxon>Aspergillus subgen. Circumdati</taxon>
    </lineage>
</organism>
<dbReference type="VEuPathDB" id="FungiDB:BO78DRAFT_244252"/>
<dbReference type="PROSITE" id="PS50088">
    <property type="entry name" value="ANK_REPEAT"/>
    <property type="match status" value="4"/>
</dbReference>
<keyword evidence="5" id="KW-1185">Reference proteome</keyword>
<dbReference type="Pfam" id="PF00023">
    <property type="entry name" value="Ank"/>
    <property type="match status" value="2"/>
</dbReference>
<dbReference type="PROSITE" id="PS50297">
    <property type="entry name" value="ANK_REP_REGION"/>
    <property type="match status" value="3"/>
</dbReference>
<dbReference type="InterPro" id="IPR050745">
    <property type="entry name" value="Multifunctional_regulatory"/>
</dbReference>
<reference evidence="4 5" key="1">
    <citation type="submission" date="2018-02" db="EMBL/GenBank/DDBJ databases">
        <title>The genomes of Aspergillus section Nigri reveals drivers in fungal speciation.</title>
        <authorList>
            <consortium name="DOE Joint Genome Institute"/>
            <person name="Vesth T.C."/>
            <person name="Nybo J."/>
            <person name="Theobald S."/>
            <person name="Brandl J."/>
            <person name="Frisvad J.C."/>
            <person name="Nielsen K.F."/>
            <person name="Lyhne E.K."/>
            <person name="Kogle M.E."/>
            <person name="Kuo A."/>
            <person name="Riley R."/>
            <person name="Clum A."/>
            <person name="Nolan M."/>
            <person name="Lipzen A."/>
            <person name="Salamov A."/>
            <person name="Henrissat B."/>
            <person name="Wiebenga A."/>
            <person name="De vries R.P."/>
            <person name="Grigoriev I.V."/>
            <person name="Mortensen U.H."/>
            <person name="Andersen M.R."/>
            <person name="Baker S.E."/>
        </authorList>
    </citation>
    <scope>NUCLEOTIDE SEQUENCE [LARGE SCALE GENOMIC DNA]</scope>
    <source>
        <strain evidence="4 5">CBS 121057</strain>
    </source>
</reference>
<dbReference type="AlphaFoldDB" id="A0A319DZW4"/>
<dbReference type="InterPro" id="IPR002110">
    <property type="entry name" value="Ankyrin_rpt"/>
</dbReference>
<keyword evidence="2 3" id="KW-0040">ANK repeat</keyword>
<protein>
    <submittedName>
        <fullName evidence="4">Ankyrin</fullName>
    </submittedName>
</protein>
<proteinExistence type="predicted"/>
<gene>
    <name evidence="4" type="ORF">BO78DRAFT_244252</name>
</gene>
<feature type="repeat" description="ANK" evidence="3">
    <location>
        <begin position="404"/>
        <end position="436"/>
    </location>
</feature>
<feature type="repeat" description="ANK" evidence="3">
    <location>
        <begin position="457"/>
        <end position="492"/>
    </location>
</feature>